<protein>
    <submittedName>
        <fullName evidence="2">Uncharacterized protein</fullName>
    </submittedName>
</protein>
<accession>A0A5J5GLI6</accession>
<dbReference type="Gene3D" id="1.10.1470.10">
    <property type="entry name" value="YjbJ"/>
    <property type="match status" value="1"/>
</dbReference>
<evidence type="ECO:0000256" key="1">
    <source>
        <dbReference type="SAM" id="MobiDB-lite"/>
    </source>
</evidence>
<name>A0A5J5GLI6_9RHOB</name>
<sequence>MNWSDVETNWEAHVPQILTRWPELEEDDVLATEGDRTEFGALLSRQLGLSPSVADSEIADWLMGLEPADAVMDPSRDSERIRDAAAHIPEGEDVYAEDGDFGDEGVSDRPIGRDT</sequence>
<evidence type="ECO:0000313" key="3">
    <source>
        <dbReference type="Proteomes" id="UP000326554"/>
    </source>
</evidence>
<gene>
    <name evidence="2" type="ORF">F3S47_07850</name>
</gene>
<comment type="caution">
    <text evidence="2">The sequence shown here is derived from an EMBL/GenBank/DDBJ whole genome shotgun (WGS) entry which is preliminary data.</text>
</comment>
<organism evidence="2 3">
    <name type="scientific">Histidinibacterium aquaticum</name>
    <dbReference type="NCBI Taxonomy" id="2613962"/>
    <lineage>
        <taxon>Bacteria</taxon>
        <taxon>Pseudomonadati</taxon>
        <taxon>Pseudomonadota</taxon>
        <taxon>Alphaproteobacteria</taxon>
        <taxon>Rhodobacterales</taxon>
        <taxon>Paracoccaceae</taxon>
        <taxon>Histidinibacterium</taxon>
    </lineage>
</organism>
<feature type="compositionally biased region" description="Basic and acidic residues" evidence="1">
    <location>
        <begin position="106"/>
        <end position="115"/>
    </location>
</feature>
<dbReference type="EMBL" id="VYQE01000002">
    <property type="protein sequence ID" value="KAA9009159.1"/>
    <property type="molecule type" value="Genomic_DNA"/>
</dbReference>
<reference evidence="2 3" key="1">
    <citation type="submission" date="2019-09" db="EMBL/GenBank/DDBJ databases">
        <authorList>
            <person name="Park J.-S."/>
            <person name="Choi H.-J."/>
        </authorList>
    </citation>
    <scope>NUCLEOTIDE SEQUENCE [LARGE SCALE GENOMIC DNA]</scope>
    <source>
        <strain evidence="2 3">176SS1-4</strain>
    </source>
</reference>
<evidence type="ECO:0000313" key="2">
    <source>
        <dbReference type="EMBL" id="KAA9009159.1"/>
    </source>
</evidence>
<dbReference type="RefSeq" id="WP_150444692.1">
    <property type="nucleotide sequence ID" value="NZ_VYQE01000002.1"/>
</dbReference>
<dbReference type="Proteomes" id="UP000326554">
    <property type="component" value="Unassembled WGS sequence"/>
</dbReference>
<proteinExistence type="predicted"/>
<dbReference type="AlphaFoldDB" id="A0A5J5GLI6"/>
<keyword evidence="3" id="KW-1185">Reference proteome</keyword>
<feature type="region of interest" description="Disordered" evidence="1">
    <location>
        <begin position="84"/>
        <end position="115"/>
    </location>
</feature>
<dbReference type="InterPro" id="IPR036629">
    <property type="entry name" value="YjbJ_sf"/>
</dbReference>
<feature type="compositionally biased region" description="Acidic residues" evidence="1">
    <location>
        <begin position="91"/>
        <end position="105"/>
    </location>
</feature>